<feature type="domain" description="Serpin" evidence="11">
    <location>
        <begin position="458"/>
        <end position="818"/>
    </location>
</feature>
<dbReference type="InParanoid" id="A0A7M7H4H3"/>
<dbReference type="RefSeq" id="XP_008207605.3">
    <property type="nucleotide sequence ID" value="XM_008209383.4"/>
</dbReference>
<evidence type="ECO:0000256" key="7">
    <source>
        <dbReference type="ARBA" id="ARBA00023180"/>
    </source>
</evidence>
<evidence type="ECO:0000256" key="5">
    <source>
        <dbReference type="ARBA" id="ARBA00022729"/>
    </source>
</evidence>
<dbReference type="KEGG" id="nvi:100118367"/>
<dbReference type="InterPro" id="IPR023795">
    <property type="entry name" value="Serpin_CS"/>
</dbReference>
<sequence>MSATLCAGWIAALMVLIVSAKTPNVTSQDEIDDFVPYQGERSNIFDWNLLQNLAKSNRANLLVSPISLKLALVLLYEGAQDETAQQLATVMHLPVGILATRDKFSSVLKSLQTRRPEYELNLGTRIFLDQSVTPRQRYGAILKTFYNTDIVSLNFSNTRPSAELINDYARNITQARVQKLVEDESKLRNSMMLIASAMYFQGTWLRQPFSANQTQIGKFRLGDGKNTVQVPFMRSSSKFYYAYSSDLEAKILRLPYAGHKLAMYAILPQAPGKLDELLKKVSPFVINRHVWLMQELYVDVMLPKFKFDFTSKLENNLRELGIRDIFDDTATLTGILRSKSTSRRLVVTDIIQKTGIEVSERGTVAYAATEIDIGNKMNDETFQADQPFLFYIEDESTGTILYMGLVKNPLEETGISESSAAPQSAQMPSRVGGHEDAPTAWSAIIGTGTDERQNFFNVELLQELNEAKPGNVVVGTSSVKSALMILAEAAGGRTRQQIVSTLRLPSDVAQIRDVVSHSISSFKDPKSDTVLQTAIKMWLSKDVALHKDYTDIVQRYYKGELQATNFADVAGTVKTINDWANKCTNGHISSILEPNSVTADTKMVLTTAVYFKGTWLHSFDKSSTRSRCFNAPKLGCQQVPLMEVVEKYKYNYVPALDAQVIQIPYTGERVSMVVLLPQRLGEQALRDLSRDLAFTPVSVLLSSLQETEVLLQLPRFSIGNKVDLRATLEKLGIKDLFDDNANLTTAFPRGNLQVGAVMHNAQIQVNEEGTIAAAVSGVSVIPLMGSTVTTFRADRPFLFFLVDHQTNSILFAGRYVQPGGPATRSA</sequence>
<evidence type="ECO:0000256" key="2">
    <source>
        <dbReference type="ARBA" id="ARBA00009500"/>
    </source>
</evidence>
<dbReference type="OrthoDB" id="671595at2759"/>
<evidence type="ECO:0000259" key="11">
    <source>
        <dbReference type="SMART" id="SM00093"/>
    </source>
</evidence>
<keyword evidence="13" id="KW-1185">Reference proteome</keyword>
<keyword evidence="5 10" id="KW-0732">Signal</keyword>
<dbReference type="GO" id="GO:0004867">
    <property type="term" value="F:serine-type endopeptidase inhibitor activity"/>
    <property type="evidence" value="ECO:0007669"/>
    <property type="project" value="UniProtKB-KW"/>
</dbReference>
<comment type="similarity">
    <text evidence="2 8">Belongs to the serpin family.</text>
</comment>
<dbReference type="Gene3D" id="3.30.497.10">
    <property type="entry name" value="Antithrombin, subunit I, domain 2"/>
    <property type="match status" value="2"/>
</dbReference>
<evidence type="ECO:0000313" key="13">
    <source>
        <dbReference type="Proteomes" id="UP000002358"/>
    </source>
</evidence>
<protein>
    <recommendedName>
        <fullName evidence="11">Serpin domain-containing protein</fullName>
    </recommendedName>
</protein>
<keyword evidence="4" id="KW-0646">Protease inhibitor</keyword>
<name>A0A7M7H4H3_NASVI</name>
<evidence type="ECO:0000256" key="6">
    <source>
        <dbReference type="ARBA" id="ARBA00022900"/>
    </source>
</evidence>
<evidence type="ECO:0000256" key="4">
    <source>
        <dbReference type="ARBA" id="ARBA00022690"/>
    </source>
</evidence>
<evidence type="ECO:0000313" key="12">
    <source>
        <dbReference type="EnsemblMetazoa" id="XP_008207605"/>
    </source>
</evidence>
<proteinExistence type="inferred from homology"/>
<dbReference type="EnsemblMetazoa" id="XM_008209383">
    <property type="protein sequence ID" value="XP_008207605"/>
    <property type="gene ID" value="LOC100118367"/>
</dbReference>
<evidence type="ECO:0000256" key="3">
    <source>
        <dbReference type="ARBA" id="ARBA00022525"/>
    </source>
</evidence>
<dbReference type="SUPFAM" id="SSF56574">
    <property type="entry name" value="Serpins"/>
    <property type="match status" value="2"/>
</dbReference>
<evidence type="ECO:0000256" key="1">
    <source>
        <dbReference type="ARBA" id="ARBA00004613"/>
    </source>
</evidence>
<feature type="signal peptide" evidence="10">
    <location>
        <begin position="1"/>
        <end position="20"/>
    </location>
</feature>
<evidence type="ECO:0000256" key="9">
    <source>
        <dbReference type="SAM" id="MobiDB-lite"/>
    </source>
</evidence>
<dbReference type="CDD" id="cd19578">
    <property type="entry name" value="serpinK_insect_SRPN2-like"/>
    <property type="match status" value="1"/>
</dbReference>
<dbReference type="AlphaFoldDB" id="A0A7M7H4H3"/>
<dbReference type="InterPro" id="IPR042185">
    <property type="entry name" value="Serpin_sf_2"/>
</dbReference>
<reference evidence="12" key="1">
    <citation type="submission" date="2021-01" db="UniProtKB">
        <authorList>
            <consortium name="EnsemblMetazoa"/>
        </authorList>
    </citation>
    <scope>IDENTIFICATION</scope>
</reference>
<dbReference type="FunFam" id="2.30.39.10:FF:000030">
    <property type="entry name" value="Serpin 2"/>
    <property type="match status" value="1"/>
</dbReference>
<dbReference type="PANTHER" id="PTHR11461:SF357">
    <property type="entry name" value="SERINE PROTEASE INHIBITOR 27A"/>
    <property type="match status" value="1"/>
</dbReference>
<feature type="chain" id="PRO_5029865642" description="Serpin domain-containing protein" evidence="10">
    <location>
        <begin position="21"/>
        <end position="826"/>
    </location>
</feature>
<evidence type="ECO:0000256" key="8">
    <source>
        <dbReference type="RuleBase" id="RU000411"/>
    </source>
</evidence>
<feature type="compositionally biased region" description="Low complexity" evidence="9">
    <location>
        <begin position="416"/>
        <end position="429"/>
    </location>
</feature>
<organism evidence="12 13">
    <name type="scientific">Nasonia vitripennis</name>
    <name type="common">Parasitic wasp</name>
    <dbReference type="NCBI Taxonomy" id="7425"/>
    <lineage>
        <taxon>Eukaryota</taxon>
        <taxon>Metazoa</taxon>
        <taxon>Ecdysozoa</taxon>
        <taxon>Arthropoda</taxon>
        <taxon>Hexapoda</taxon>
        <taxon>Insecta</taxon>
        <taxon>Pterygota</taxon>
        <taxon>Neoptera</taxon>
        <taxon>Endopterygota</taxon>
        <taxon>Hymenoptera</taxon>
        <taxon>Apocrita</taxon>
        <taxon>Proctotrupomorpha</taxon>
        <taxon>Chalcidoidea</taxon>
        <taxon>Pteromalidae</taxon>
        <taxon>Pteromalinae</taxon>
        <taxon>Nasonia</taxon>
    </lineage>
</organism>
<dbReference type="SMART" id="SM00093">
    <property type="entry name" value="SERPIN"/>
    <property type="match status" value="2"/>
</dbReference>
<keyword evidence="3" id="KW-0964">Secreted</keyword>
<dbReference type="Gene3D" id="2.30.39.10">
    <property type="entry name" value="Alpha-1-antitrypsin, domain 1"/>
    <property type="match status" value="2"/>
</dbReference>
<dbReference type="InterPro" id="IPR023796">
    <property type="entry name" value="Serpin_dom"/>
</dbReference>
<feature type="region of interest" description="Disordered" evidence="9">
    <location>
        <begin position="414"/>
        <end position="434"/>
    </location>
</feature>
<dbReference type="Proteomes" id="UP000002358">
    <property type="component" value="Chromosome 5"/>
</dbReference>
<comment type="subcellular location">
    <subcellularLocation>
        <location evidence="1">Secreted</location>
    </subcellularLocation>
</comment>
<dbReference type="PROSITE" id="PS00284">
    <property type="entry name" value="SERPIN"/>
    <property type="match status" value="2"/>
</dbReference>
<dbReference type="GeneID" id="100118367"/>
<dbReference type="InterPro" id="IPR000215">
    <property type="entry name" value="Serpin_fam"/>
</dbReference>
<feature type="domain" description="Serpin" evidence="11">
    <location>
        <begin position="47"/>
        <end position="409"/>
    </location>
</feature>
<dbReference type="SMR" id="A0A7M7H4H3"/>
<dbReference type="PANTHER" id="PTHR11461">
    <property type="entry name" value="SERINE PROTEASE INHIBITOR, SERPIN"/>
    <property type="match status" value="1"/>
</dbReference>
<keyword evidence="6" id="KW-0722">Serine protease inhibitor</keyword>
<dbReference type="Pfam" id="PF00079">
    <property type="entry name" value="Serpin"/>
    <property type="match status" value="2"/>
</dbReference>
<dbReference type="InterPro" id="IPR036186">
    <property type="entry name" value="Serpin_sf"/>
</dbReference>
<dbReference type="GO" id="GO:0005615">
    <property type="term" value="C:extracellular space"/>
    <property type="evidence" value="ECO:0007669"/>
    <property type="project" value="InterPro"/>
</dbReference>
<accession>A0A7M7H4H3</accession>
<evidence type="ECO:0000256" key="10">
    <source>
        <dbReference type="SAM" id="SignalP"/>
    </source>
</evidence>
<keyword evidence="7" id="KW-0325">Glycoprotein</keyword>
<dbReference type="InterPro" id="IPR042178">
    <property type="entry name" value="Serpin_sf_1"/>
</dbReference>